<evidence type="ECO:0000313" key="9">
    <source>
        <dbReference type="Proteomes" id="UP000703038"/>
    </source>
</evidence>
<proteinExistence type="inferred from homology"/>
<keyword evidence="5 6" id="KW-0472">Membrane</keyword>
<dbReference type="Gene3D" id="1.10.3730.20">
    <property type="match status" value="1"/>
</dbReference>
<keyword evidence="3 6" id="KW-0812">Transmembrane</keyword>
<feature type="transmembrane region" description="Helical" evidence="6">
    <location>
        <begin position="30"/>
        <end position="48"/>
    </location>
</feature>
<evidence type="ECO:0000256" key="5">
    <source>
        <dbReference type="ARBA" id="ARBA00023136"/>
    </source>
</evidence>
<feature type="transmembrane region" description="Helical" evidence="6">
    <location>
        <begin position="240"/>
        <end position="260"/>
    </location>
</feature>
<dbReference type="Proteomes" id="UP000703038">
    <property type="component" value="Unassembled WGS sequence"/>
</dbReference>
<dbReference type="EMBL" id="JAFBBK010000001">
    <property type="protein sequence ID" value="MBM7414421.1"/>
    <property type="molecule type" value="Genomic_DNA"/>
</dbReference>
<dbReference type="InterPro" id="IPR050638">
    <property type="entry name" value="AA-Vitamin_Transporters"/>
</dbReference>
<evidence type="ECO:0000256" key="3">
    <source>
        <dbReference type="ARBA" id="ARBA00022692"/>
    </source>
</evidence>
<dbReference type="SUPFAM" id="SSF103481">
    <property type="entry name" value="Multidrug resistance efflux transporter EmrE"/>
    <property type="match status" value="2"/>
</dbReference>
<feature type="transmembrane region" description="Helical" evidence="6">
    <location>
        <begin position="89"/>
        <end position="111"/>
    </location>
</feature>
<feature type="transmembrane region" description="Helical" evidence="6">
    <location>
        <begin position="206"/>
        <end position="228"/>
    </location>
</feature>
<evidence type="ECO:0000256" key="6">
    <source>
        <dbReference type="SAM" id="Phobius"/>
    </source>
</evidence>
<feature type="domain" description="EamA" evidence="7">
    <location>
        <begin position="149"/>
        <end position="283"/>
    </location>
</feature>
<dbReference type="PANTHER" id="PTHR32322:SF9">
    <property type="entry name" value="AMINO-ACID METABOLITE EFFLUX PUMP-RELATED"/>
    <property type="match status" value="1"/>
</dbReference>
<dbReference type="InterPro" id="IPR037185">
    <property type="entry name" value="EmrE-like"/>
</dbReference>
<protein>
    <submittedName>
        <fullName evidence="8">Drug/metabolite transporter (DMT)-like permease</fullName>
    </submittedName>
</protein>
<keyword evidence="4 6" id="KW-1133">Transmembrane helix</keyword>
<evidence type="ECO:0000259" key="7">
    <source>
        <dbReference type="Pfam" id="PF00892"/>
    </source>
</evidence>
<feature type="transmembrane region" description="Helical" evidence="6">
    <location>
        <begin position="266"/>
        <end position="283"/>
    </location>
</feature>
<name>A0ABS2KT14_9NOCA</name>
<comment type="caution">
    <text evidence="8">The sequence shown here is derived from an EMBL/GenBank/DDBJ whole genome shotgun (WGS) entry which is preliminary data.</text>
</comment>
<evidence type="ECO:0000256" key="2">
    <source>
        <dbReference type="ARBA" id="ARBA00007362"/>
    </source>
</evidence>
<feature type="transmembrane region" description="Helical" evidence="6">
    <location>
        <begin position="178"/>
        <end position="200"/>
    </location>
</feature>
<dbReference type="RefSeq" id="WP_307806170.1">
    <property type="nucleotide sequence ID" value="NZ_JAFBBK010000001.1"/>
</dbReference>
<evidence type="ECO:0000256" key="1">
    <source>
        <dbReference type="ARBA" id="ARBA00004141"/>
    </source>
</evidence>
<dbReference type="Pfam" id="PF00892">
    <property type="entry name" value="EamA"/>
    <property type="match status" value="2"/>
</dbReference>
<reference evidence="8 9" key="1">
    <citation type="submission" date="2021-01" db="EMBL/GenBank/DDBJ databases">
        <title>Genomics of switchgrass bacterial isolates.</title>
        <authorList>
            <person name="Shade A."/>
        </authorList>
    </citation>
    <scope>NUCLEOTIDE SEQUENCE [LARGE SCALE GENOMIC DNA]</scope>
    <source>
        <strain evidence="8 9">PvP111</strain>
    </source>
</reference>
<dbReference type="PANTHER" id="PTHR32322">
    <property type="entry name" value="INNER MEMBRANE TRANSPORTER"/>
    <property type="match status" value="1"/>
</dbReference>
<keyword evidence="9" id="KW-1185">Reference proteome</keyword>
<comment type="subcellular location">
    <subcellularLocation>
        <location evidence="1">Membrane</location>
        <topology evidence="1">Multi-pass membrane protein</topology>
    </subcellularLocation>
</comment>
<accession>A0ABS2KT14</accession>
<feature type="transmembrane region" description="Helical" evidence="6">
    <location>
        <begin position="118"/>
        <end position="136"/>
    </location>
</feature>
<evidence type="ECO:0000313" key="8">
    <source>
        <dbReference type="EMBL" id="MBM7414421.1"/>
    </source>
</evidence>
<organism evidence="8 9">
    <name type="scientific">Rhodococcoides corynebacterioides</name>
    <dbReference type="NCBI Taxonomy" id="53972"/>
    <lineage>
        <taxon>Bacteria</taxon>
        <taxon>Bacillati</taxon>
        <taxon>Actinomycetota</taxon>
        <taxon>Actinomycetes</taxon>
        <taxon>Mycobacteriales</taxon>
        <taxon>Nocardiaceae</taxon>
        <taxon>Rhodococcoides</taxon>
    </lineage>
</organism>
<dbReference type="InterPro" id="IPR000620">
    <property type="entry name" value="EamA_dom"/>
</dbReference>
<sequence>MLVLQFLATAAVWGASFLFMKVGLEGLSFVQVVLARLVLGAATLLILLRPMHVRLPRRGVVWLHSAFLAVVQCILPWLLFAWAEQEIDSATASIVNATTPLMTTVLAFAFLPAERPTLLRTAGLLIGFAGIVVVFAPWESGLGGSPRAQLACLGATASYGVALVYLRRFVIPLGVPSLAVATMQIGVAAAMMLVAAPVVASDAVRLDVPVVASMLALGCAGTGLAFLWNMNVVTGWGPSAASTVTYLSPVVGIALGALVLDESVTANAVIGTALIIVGVVVTTRRRGAPVAAPPVTR</sequence>
<evidence type="ECO:0000256" key="4">
    <source>
        <dbReference type="ARBA" id="ARBA00022989"/>
    </source>
</evidence>
<feature type="transmembrane region" description="Helical" evidence="6">
    <location>
        <begin position="60"/>
        <end position="83"/>
    </location>
</feature>
<comment type="similarity">
    <text evidence="2">Belongs to the EamA transporter family.</text>
</comment>
<feature type="domain" description="EamA" evidence="7">
    <location>
        <begin position="3"/>
        <end position="135"/>
    </location>
</feature>
<gene>
    <name evidence="8" type="ORF">JOE42_001154</name>
</gene>
<feature type="transmembrane region" description="Helical" evidence="6">
    <location>
        <begin position="148"/>
        <end position="166"/>
    </location>
</feature>